<evidence type="ECO:0000313" key="3">
    <source>
        <dbReference type="Proteomes" id="UP000263689"/>
    </source>
</evidence>
<evidence type="ECO:0008006" key="4">
    <source>
        <dbReference type="Google" id="ProtNLM"/>
    </source>
</evidence>
<dbReference type="InterPro" id="IPR018723">
    <property type="entry name" value="DUF2254_membrane"/>
</dbReference>
<keyword evidence="1" id="KW-1133">Transmembrane helix</keyword>
<feature type="transmembrane region" description="Helical" evidence="1">
    <location>
        <begin position="12"/>
        <end position="34"/>
    </location>
</feature>
<dbReference type="Pfam" id="PF10011">
    <property type="entry name" value="DUF2254"/>
    <property type="match status" value="1"/>
</dbReference>
<dbReference type="Proteomes" id="UP000263689">
    <property type="component" value="Chromosome"/>
</dbReference>
<evidence type="ECO:0000256" key="1">
    <source>
        <dbReference type="SAM" id="Phobius"/>
    </source>
</evidence>
<feature type="transmembrane region" description="Helical" evidence="1">
    <location>
        <begin position="46"/>
        <end position="66"/>
    </location>
</feature>
<reference evidence="2 3" key="1">
    <citation type="submission" date="2009-06" db="EMBL/GenBank/DDBJ databases">
        <title>Molecular Evidence for Microbiologically Influenced Corrosion from genome of Methanogen.</title>
        <authorList>
            <person name="Ito N."/>
            <person name="Tsurumaru H."/>
            <person name="Shimizu A."/>
            <person name="Harada T."/>
            <person name="Hosoyama A."/>
            <person name="Horikawa H."/>
            <person name="Wakai S."/>
            <person name="Sasaki K."/>
            <person name="Nishijima K."/>
            <person name="Ataku H."/>
            <person name="Yamazaki J."/>
            <person name="Mise M."/>
            <person name="Yamazaki S."/>
            <person name="Tanikawa S."/>
            <person name="Harayama S."/>
            <person name="Fujita N."/>
        </authorList>
    </citation>
    <scope>NUCLEOTIDE SEQUENCE [LARGE SCALE GENOMIC DNA]</scope>
    <source>
        <strain evidence="3">OS7 ( NBRC 103642)</strain>
    </source>
</reference>
<dbReference type="KEGG" id="mmao:MMOS7_08250"/>
<keyword evidence="1" id="KW-0472">Membrane</keyword>
<dbReference type="GeneID" id="37875313"/>
<feature type="transmembrane region" description="Helical" evidence="1">
    <location>
        <begin position="114"/>
        <end position="138"/>
    </location>
</feature>
<sequence length="528" mass="62142">MGISVYDSWEKYVIALVSTSVFISFIFINLIPFGEFGENLTNTLNMLNTSTIFLGSIVVSFSIFVIQSTSQIYGPKIIPLFQKNSFFKLMLGILLLSIIFTIFSNIYIPPKSKYELIIILFGLSLPISCILLIGYYVLWTINFLKPESIVNNVINDFKTNEWINQENYSIAKDLFIKLINNYDRTTFVQGLNLFHKKLMESLESSDNPKKIIIFKNYYSLLTELIMYSTHAKYNEFNVQLLMKYQKVTDNVEEYVKTYFKNNTNQNVPLIITFMEVIFNPQATVVFLAKYDKIKLLSENILMYLLKCIDILTYIGSHSKSPKTKEDEEYGVYIKLNKVIYHSLQNLEQIYRLYGIWNTDEKKRIVGNFLDKLIDMIDDEKVFVGHRYMHSLLLFDTLLVICTQENESENLKEYHKLGMDYFRKEAVLNIISLYFVIQNKFRYVETYHMLRNHVFEQISKLLSEYGDNIKIMDDLRSEKLNELTVNYKYGYYGEKVINKKFKLSPAEKKYLKEVINEMDNNLKSKSKNN</sequence>
<evidence type="ECO:0000313" key="2">
    <source>
        <dbReference type="EMBL" id="BAP62911.1"/>
    </source>
</evidence>
<proteinExistence type="predicted"/>
<name>A0A2Z5PVG8_METMI</name>
<keyword evidence="1" id="KW-0812">Transmembrane</keyword>
<accession>A0A2Z5PVG8</accession>
<feature type="transmembrane region" description="Helical" evidence="1">
    <location>
        <begin position="86"/>
        <end position="108"/>
    </location>
</feature>
<dbReference type="EMBL" id="AP011528">
    <property type="protein sequence ID" value="BAP62911.1"/>
    <property type="molecule type" value="Genomic_DNA"/>
</dbReference>
<gene>
    <name evidence="2" type="ORF">MMOS7_08250</name>
</gene>
<dbReference type="RefSeq" id="WP_119720868.1">
    <property type="nucleotide sequence ID" value="NZ_AP011528.1"/>
</dbReference>
<organism evidence="2 3">
    <name type="scientific">Methanococcus maripaludis OS7</name>
    <dbReference type="NCBI Taxonomy" id="637915"/>
    <lineage>
        <taxon>Archaea</taxon>
        <taxon>Methanobacteriati</taxon>
        <taxon>Methanobacteriota</taxon>
        <taxon>Methanomada group</taxon>
        <taxon>Methanococci</taxon>
        <taxon>Methanococcales</taxon>
        <taxon>Methanococcaceae</taxon>
        <taxon>Methanococcus</taxon>
    </lineage>
</organism>
<protein>
    <recommendedName>
        <fullName evidence="4">DUF2254 domain-containing protein</fullName>
    </recommendedName>
</protein>
<dbReference type="AlphaFoldDB" id="A0A2Z5PVG8"/>